<keyword evidence="7" id="KW-0862">Zinc</keyword>
<dbReference type="SUPFAM" id="SSF143865">
    <property type="entry name" value="CorA soluble domain-like"/>
    <property type="match status" value="1"/>
</dbReference>
<evidence type="ECO:0000256" key="10">
    <source>
        <dbReference type="ARBA" id="ARBA00023136"/>
    </source>
</evidence>
<dbReference type="PANTHER" id="PTHR46494">
    <property type="entry name" value="CORA FAMILY METAL ION TRANSPORTER (EUROFUNG)"/>
    <property type="match status" value="1"/>
</dbReference>
<dbReference type="Gene3D" id="3.30.460.20">
    <property type="entry name" value="CorA soluble domain-like"/>
    <property type="match status" value="1"/>
</dbReference>
<dbReference type="InterPro" id="IPR045863">
    <property type="entry name" value="CorA_TM1_TM2"/>
</dbReference>
<evidence type="ECO:0000256" key="12">
    <source>
        <dbReference type="SAM" id="Phobius"/>
    </source>
</evidence>
<keyword evidence="14" id="KW-1185">Reference proteome</keyword>
<comment type="similarity">
    <text evidence="2">Belongs to the CorA metal ion transporter (MIT) (TC 1.A.35) family.</text>
</comment>
<keyword evidence="6 12" id="KW-0812">Transmembrane</keyword>
<reference evidence="13 14" key="1">
    <citation type="submission" date="2024-02" db="EMBL/GenBank/DDBJ databases">
        <title>Draft genome sequence of Collimonas sp. strain H4R21, an effective mineral-weathering bacterial strain isolated from the beech rhizosphere.</title>
        <authorList>
            <person name="Morin E."/>
            <person name="Uroz S."/>
            <person name="Leveau J.H.J."/>
            <person name="Kumar R."/>
            <person name="Rey M.W."/>
            <person name="Pham J."/>
        </authorList>
    </citation>
    <scope>NUCLEOTIDE SEQUENCE [LARGE SCALE GENOMIC DNA]</scope>
    <source>
        <strain evidence="13 14">H4R21</strain>
    </source>
</reference>
<dbReference type="CDD" id="cd12822">
    <property type="entry name" value="TmCorA-like"/>
    <property type="match status" value="1"/>
</dbReference>
<evidence type="ECO:0000256" key="5">
    <source>
        <dbReference type="ARBA" id="ARBA00022519"/>
    </source>
</evidence>
<dbReference type="Proteomes" id="UP001495910">
    <property type="component" value="Unassembled WGS sequence"/>
</dbReference>
<dbReference type="Pfam" id="PF01544">
    <property type="entry name" value="CorA"/>
    <property type="match status" value="1"/>
</dbReference>
<organism evidence="13 14">
    <name type="scientific">Collimonas rhizosphaerae</name>
    <dbReference type="NCBI Taxonomy" id="3126357"/>
    <lineage>
        <taxon>Bacteria</taxon>
        <taxon>Pseudomonadati</taxon>
        <taxon>Pseudomonadota</taxon>
        <taxon>Betaproteobacteria</taxon>
        <taxon>Burkholderiales</taxon>
        <taxon>Oxalobacteraceae</taxon>
        <taxon>Collimonas</taxon>
    </lineage>
</organism>
<dbReference type="SUPFAM" id="SSF144083">
    <property type="entry name" value="Magnesium transport protein CorA, transmembrane region"/>
    <property type="match status" value="1"/>
</dbReference>
<keyword evidence="4" id="KW-1003">Cell membrane</keyword>
<proteinExistence type="inferred from homology"/>
<dbReference type="RefSeq" id="WP_342828888.1">
    <property type="nucleotide sequence ID" value="NZ_JBANDC010000004.1"/>
</dbReference>
<keyword evidence="10 12" id="KW-0472">Membrane</keyword>
<evidence type="ECO:0000256" key="3">
    <source>
        <dbReference type="ARBA" id="ARBA00022448"/>
    </source>
</evidence>
<evidence type="ECO:0000256" key="11">
    <source>
        <dbReference type="SAM" id="Coils"/>
    </source>
</evidence>
<evidence type="ECO:0000313" key="13">
    <source>
        <dbReference type="EMBL" id="MEM4987288.1"/>
    </source>
</evidence>
<keyword evidence="11" id="KW-0175">Coiled coil</keyword>
<accession>A0ABU9PTG1</accession>
<feature type="transmembrane region" description="Helical" evidence="12">
    <location>
        <begin position="321"/>
        <end position="340"/>
    </location>
</feature>
<dbReference type="EMBL" id="JBANDC010000004">
    <property type="protein sequence ID" value="MEM4987288.1"/>
    <property type="molecule type" value="Genomic_DNA"/>
</dbReference>
<name>A0ABU9PTG1_9BURK</name>
<feature type="coiled-coil region" evidence="11">
    <location>
        <begin position="230"/>
        <end position="257"/>
    </location>
</feature>
<dbReference type="Gene3D" id="1.20.58.340">
    <property type="entry name" value="Magnesium transport protein CorA, transmembrane region"/>
    <property type="match status" value="2"/>
</dbReference>
<protein>
    <submittedName>
        <fullName evidence="13">Magnesium transporter CorA family protein</fullName>
    </submittedName>
</protein>
<evidence type="ECO:0000256" key="6">
    <source>
        <dbReference type="ARBA" id="ARBA00022692"/>
    </source>
</evidence>
<evidence type="ECO:0000313" key="14">
    <source>
        <dbReference type="Proteomes" id="UP001495910"/>
    </source>
</evidence>
<evidence type="ECO:0000256" key="1">
    <source>
        <dbReference type="ARBA" id="ARBA00004651"/>
    </source>
</evidence>
<evidence type="ECO:0000256" key="7">
    <source>
        <dbReference type="ARBA" id="ARBA00022833"/>
    </source>
</evidence>
<evidence type="ECO:0000256" key="9">
    <source>
        <dbReference type="ARBA" id="ARBA00023065"/>
    </source>
</evidence>
<dbReference type="InterPro" id="IPR002523">
    <property type="entry name" value="MgTranspt_CorA/ZnTranspt_ZntB"/>
</dbReference>
<sequence length="386" mass="43863">MDIFLISDNQVSQSKEIPDTVPVKGFLWIDATHEEVGADPEAWRNAIALATGVQIYDPHMTDTLNPNHPSYFDSTQDYGMVVFRKLMLNGNGNLRTTENGVPIAVDKIAAPPAAAADSEAGKRRIPAALSKLATQPVTFLIMDHALVTVHERASRTIDAARARLLDLCNKTEKTPHSTRPPTSPEDLLLRLINAMVDQYLDLRQPLTTQLDRWQRALLDPRRPFKDWMALLDARIELRKLENLCEEQHDAMQELRDYFVDIDDGVEISRAKDLLLVRINDVMEHITRVLNHARRLESSIESAVQIHFSAVAHRTNEIMRTLTVITALFMPLTLITGIFGMNFEVMPLLKNAFGFWLTMGSMALIIVVMLVFFQRRRYLESQALDRR</sequence>
<feature type="transmembrane region" description="Helical" evidence="12">
    <location>
        <begin position="352"/>
        <end position="372"/>
    </location>
</feature>
<keyword evidence="5" id="KW-0997">Cell inner membrane</keyword>
<comment type="subcellular location">
    <subcellularLocation>
        <location evidence="1">Cell membrane</location>
        <topology evidence="1">Multi-pass membrane protein</topology>
    </subcellularLocation>
</comment>
<dbReference type="InterPro" id="IPR045861">
    <property type="entry name" value="CorA_cytoplasmic_dom"/>
</dbReference>
<evidence type="ECO:0000256" key="8">
    <source>
        <dbReference type="ARBA" id="ARBA00022989"/>
    </source>
</evidence>
<keyword evidence="3" id="KW-0813">Transport</keyword>
<dbReference type="PANTHER" id="PTHR46494:SF3">
    <property type="entry name" value="ZINC TRANSPORT PROTEIN ZNTB"/>
    <property type="match status" value="1"/>
</dbReference>
<evidence type="ECO:0000256" key="4">
    <source>
        <dbReference type="ARBA" id="ARBA00022475"/>
    </source>
</evidence>
<keyword evidence="8 12" id="KW-1133">Transmembrane helix</keyword>
<gene>
    <name evidence="13" type="ORF">V8G57_07775</name>
</gene>
<evidence type="ECO:0000256" key="2">
    <source>
        <dbReference type="ARBA" id="ARBA00009765"/>
    </source>
</evidence>
<keyword evidence="9" id="KW-0406">Ion transport</keyword>
<comment type="caution">
    <text evidence="13">The sequence shown here is derived from an EMBL/GenBank/DDBJ whole genome shotgun (WGS) entry which is preliminary data.</text>
</comment>